<protein>
    <submittedName>
        <fullName evidence="1">Uncharacterized protein</fullName>
    </submittedName>
</protein>
<name>X0KJZ4_FUSOX</name>
<reference evidence="1" key="2">
    <citation type="submission" date="2012-05" db="EMBL/GenBank/DDBJ databases">
        <title>The Genome Annotation of Fusarium oxysporum Cotton.</title>
        <authorList>
            <consortium name="The Broad Institute Genomics Platform"/>
            <person name="Ma L.-J."/>
            <person name="Corby-Kistler H."/>
            <person name="Broz K."/>
            <person name="Gale L.R."/>
            <person name="Jonkers W."/>
            <person name="O'Donnell K."/>
            <person name="Ploetz R."/>
            <person name="Steinberg C."/>
            <person name="Schwartz D.C."/>
            <person name="VanEtten H."/>
            <person name="Zhou S."/>
            <person name="Young S.K."/>
            <person name="Zeng Q."/>
            <person name="Gargeya S."/>
            <person name="Fitzgerald M."/>
            <person name="Abouelleil A."/>
            <person name="Alvarado L."/>
            <person name="Chapman S.B."/>
            <person name="Gainer-Dewar J."/>
            <person name="Goldberg J."/>
            <person name="Griggs A."/>
            <person name="Gujja S."/>
            <person name="Hansen M."/>
            <person name="Howarth C."/>
            <person name="Imamovic A."/>
            <person name="Ireland A."/>
            <person name="Larimer J."/>
            <person name="McCowan C."/>
            <person name="Murphy C."/>
            <person name="Pearson M."/>
            <person name="Poon T.W."/>
            <person name="Priest M."/>
            <person name="Roberts A."/>
            <person name="Saif S."/>
            <person name="Shea T."/>
            <person name="Sykes S."/>
            <person name="Wortman J."/>
            <person name="Nusbaum C."/>
            <person name="Birren B."/>
        </authorList>
    </citation>
    <scope>NUCLEOTIDE SEQUENCE</scope>
    <source>
        <strain evidence="1">25433</strain>
    </source>
</reference>
<sequence length="51" mass="5769">MEGNGHTLVRDVYRSSHLQNLDMGLDDQLQNRRLLVCDIPQCIADAISTSR</sequence>
<gene>
    <name evidence="1" type="ORF">FOTG_17756</name>
</gene>
<reference evidence="1" key="1">
    <citation type="submission" date="2011-11" db="EMBL/GenBank/DDBJ databases">
        <title>The Genome Sequence of Fusarium oxysporum Cotton.</title>
        <authorList>
            <consortium name="The Broad Institute Genome Sequencing Platform"/>
            <person name="Ma L.-J."/>
            <person name="Gale L.R."/>
            <person name="Schwartz D.C."/>
            <person name="Zhou S."/>
            <person name="Corby-Kistler H."/>
            <person name="Young S.K."/>
            <person name="Zeng Q."/>
            <person name="Gargeya S."/>
            <person name="Fitzgerald M."/>
            <person name="Haas B."/>
            <person name="Abouelleil A."/>
            <person name="Alvarado L."/>
            <person name="Arachchi H.M."/>
            <person name="Berlin A."/>
            <person name="Brown A."/>
            <person name="Chapman S.B."/>
            <person name="Chen Z."/>
            <person name="Dunbar C."/>
            <person name="Freedman E."/>
            <person name="Gearin G."/>
            <person name="Goldberg J."/>
            <person name="Griggs A."/>
            <person name="Gujja S."/>
            <person name="Heiman D."/>
            <person name="Howarth C."/>
            <person name="Larson L."/>
            <person name="Lui A."/>
            <person name="MacDonald P.J.P."/>
            <person name="Montmayeur A."/>
            <person name="Murphy C."/>
            <person name="Neiman D."/>
            <person name="Pearson M."/>
            <person name="Priest M."/>
            <person name="Roberts A."/>
            <person name="Saif S."/>
            <person name="Shea T."/>
            <person name="Shenoy N."/>
            <person name="Sisk P."/>
            <person name="Stolte C."/>
            <person name="Sykes S."/>
            <person name="Wortman J."/>
            <person name="Nusbaum C."/>
            <person name="Birren B."/>
        </authorList>
    </citation>
    <scope>NUCLEOTIDE SEQUENCE [LARGE SCALE GENOMIC DNA]</scope>
    <source>
        <strain evidence="1">25433</strain>
    </source>
</reference>
<evidence type="ECO:0000313" key="1">
    <source>
        <dbReference type="EMBL" id="EXM13798.1"/>
    </source>
</evidence>
<dbReference type="EMBL" id="JH658110">
    <property type="protein sequence ID" value="EXM13798.1"/>
    <property type="molecule type" value="Genomic_DNA"/>
</dbReference>
<organism evidence="1">
    <name type="scientific">Fusarium oxysporum f. sp. vasinfectum 25433</name>
    <dbReference type="NCBI Taxonomy" id="1089449"/>
    <lineage>
        <taxon>Eukaryota</taxon>
        <taxon>Fungi</taxon>
        <taxon>Dikarya</taxon>
        <taxon>Ascomycota</taxon>
        <taxon>Pezizomycotina</taxon>
        <taxon>Sordariomycetes</taxon>
        <taxon>Hypocreomycetidae</taxon>
        <taxon>Hypocreales</taxon>
        <taxon>Nectriaceae</taxon>
        <taxon>Fusarium</taxon>
        <taxon>Fusarium oxysporum species complex</taxon>
    </lineage>
</organism>
<dbReference type="Proteomes" id="UP000030701">
    <property type="component" value="Unassembled WGS sequence"/>
</dbReference>
<proteinExistence type="predicted"/>
<dbReference type="HOGENOM" id="CLU_3106404_0_0_1"/>
<dbReference type="AlphaFoldDB" id="X0KJZ4"/>
<dbReference type="EMBL" id="JH658110">
    <property type="protein sequence ID" value="EXM13797.1"/>
    <property type="molecule type" value="Genomic_DNA"/>
</dbReference>
<accession>X0KJZ4</accession>